<evidence type="ECO:0000256" key="6">
    <source>
        <dbReference type="ARBA" id="ARBA00023170"/>
    </source>
</evidence>
<name>A0A183U747_TOXCA</name>
<dbReference type="Pfam" id="PF00001">
    <property type="entry name" value="7tm_1"/>
    <property type="match status" value="1"/>
</dbReference>
<dbReference type="InterPro" id="IPR000276">
    <property type="entry name" value="GPCR_Rhodpsn"/>
</dbReference>
<keyword evidence="3 8" id="KW-1133">Transmembrane helix</keyword>
<dbReference type="GO" id="GO:0004930">
    <property type="term" value="F:G protein-coupled receptor activity"/>
    <property type="evidence" value="ECO:0007669"/>
    <property type="project" value="UniProtKB-KW"/>
</dbReference>
<evidence type="ECO:0000256" key="3">
    <source>
        <dbReference type="ARBA" id="ARBA00022989"/>
    </source>
</evidence>
<dbReference type="CDD" id="cd00637">
    <property type="entry name" value="7tm_classA_rhodopsin-like"/>
    <property type="match status" value="1"/>
</dbReference>
<dbReference type="GO" id="GO:0016020">
    <property type="term" value="C:membrane"/>
    <property type="evidence" value="ECO:0007669"/>
    <property type="project" value="UniProtKB-SubCell"/>
</dbReference>
<reference evidence="10 11" key="2">
    <citation type="submission" date="2018-11" db="EMBL/GenBank/DDBJ databases">
        <authorList>
            <consortium name="Pathogen Informatics"/>
        </authorList>
    </citation>
    <scope>NUCLEOTIDE SEQUENCE [LARGE SCALE GENOMIC DNA]</scope>
</reference>
<dbReference type="PANTHER" id="PTHR24243">
    <property type="entry name" value="G-PROTEIN COUPLED RECEPTOR"/>
    <property type="match status" value="1"/>
</dbReference>
<keyword evidence="5 8" id="KW-0472">Membrane</keyword>
<evidence type="ECO:0000313" key="11">
    <source>
        <dbReference type="Proteomes" id="UP000050794"/>
    </source>
</evidence>
<gene>
    <name evidence="10" type="ORF">TCNE_LOCUS4317</name>
</gene>
<dbReference type="AlphaFoldDB" id="A0A183U747"/>
<keyword evidence="7" id="KW-0807">Transducer</keyword>
<evidence type="ECO:0000256" key="2">
    <source>
        <dbReference type="ARBA" id="ARBA00022692"/>
    </source>
</evidence>
<feature type="transmembrane region" description="Helical" evidence="8">
    <location>
        <begin position="88"/>
        <end position="109"/>
    </location>
</feature>
<dbReference type="PRINTS" id="PR00237">
    <property type="entry name" value="GPCRRHODOPSN"/>
</dbReference>
<sequence length="111" mass="12295">MKRLVSVPWSLFFGLLLLILTIVGLIGNVVVIVAIGGDKKMRRTAMNMLLFNLAVADALNLVTTTVEWSNTVLLGSPEWVLPAIFCPVARYLEITFLFASIMTQLIVCVER</sequence>
<evidence type="ECO:0000256" key="8">
    <source>
        <dbReference type="SAM" id="Phobius"/>
    </source>
</evidence>
<protein>
    <submittedName>
        <fullName evidence="12">G_PROTEIN_RECEP_F1_2 domain-containing protein</fullName>
    </submittedName>
</protein>
<keyword evidence="11" id="KW-1185">Reference proteome</keyword>
<keyword evidence="4" id="KW-0297">G-protein coupled receptor</keyword>
<keyword evidence="2 8" id="KW-0812">Transmembrane</keyword>
<evidence type="ECO:0000256" key="1">
    <source>
        <dbReference type="ARBA" id="ARBA00004141"/>
    </source>
</evidence>
<evidence type="ECO:0000256" key="4">
    <source>
        <dbReference type="ARBA" id="ARBA00023040"/>
    </source>
</evidence>
<dbReference type="WBParaSite" id="TCNE_0000431701-mRNA-1">
    <property type="protein sequence ID" value="TCNE_0000431701-mRNA-1"/>
    <property type="gene ID" value="TCNE_0000431701"/>
</dbReference>
<dbReference type="Gene3D" id="1.20.1070.10">
    <property type="entry name" value="Rhodopsin 7-helix transmembrane proteins"/>
    <property type="match status" value="1"/>
</dbReference>
<organism evidence="11 12">
    <name type="scientific">Toxocara canis</name>
    <name type="common">Canine roundworm</name>
    <dbReference type="NCBI Taxonomy" id="6265"/>
    <lineage>
        <taxon>Eukaryota</taxon>
        <taxon>Metazoa</taxon>
        <taxon>Ecdysozoa</taxon>
        <taxon>Nematoda</taxon>
        <taxon>Chromadorea</taxon>
        <taxon>Rhabditida</taxon>
        <taxon>Spirurina</taxon>
        <taxon>Ascaridomorpha</taxon>
        <taxon>Ascaridoidea</taxon>
        <taxon>Toxocaridae</taxon>
        <taxon>Toxocara</taxon>
    </lineage>
</organism>
<proteinExistence type="predicted"/>
<dbReference type="PROSITE" id="PS50262">
    <property type="entry name" value="G_PROTEIN_RECEP_F1_2"/>
    <property type="match status" value="1"/>
</dbReference>
<feature type="transmembrane region" description="Helical" evidence="8">
    <location>
        <begin position="49"/>
        <end position="68"/>
    </location>
</feature>
<dbReference type="SUPFAM" id="SSF81321">
    <property type="entry name" value="Family A G protein-coupled receptor-like"/>
    <property type="match status" value="1"/>
</dbReference>
<dbReference type="Proteomes" id="UP000050794">
    <property type="component" value="Unassembled WGS sequence"/>
</dbReference>
<evidence type="ECO:0000256" key="7">
    <source>
        <dbReference type="ARBA" id="ARBA00023224"/>
    </source>
</evidence>
<keyword evidence="6" id="KW-0675">Receptor</keyword>
<evidence type="ECO:0000313" key="10">
    <source>
        <dbReference type="EMBL" id="VDM30034.1"/>
    </source>
</evidence>
<evidence type="ECO:0000259" key="9">
    <source>
        <dbReference type="PROSITE" id="PS50262"/>
    </source>
</evidence>
<dbReference type="EMBL" id="UYWY01007047">
    <property type="protein sequence ID" value="VDM30034.1"/>
    <property type="molecule type" value="Genomic_DNA"/>
</dbReference>
<comment type="subcellular location">
    <subcellularLocation>
        <location evidence="1">Membrane</location>
        <topology evidence="1">Multi-pass membrane protein</topology>
    </subcellularLocation>
</comment>
<feature type="transmembrane region" description="Helical" evidence="8">
    <location>
        <begin position="12"/>
        <end position="37"/>
    </location>
</feature>
<dbReference type="PANTHER" id="PTHR24243:SF208">
    <property type="entry name" value="PYROKININ-1 RECEPTOR"/>
    <property type="match status" value="1"/>
</dbReference>
<reference evidence="12" key="1">
    <citation type="submission" date="2016-06" db="UniProtKB">
        <authorList>
            <consortium name="WormBaseParasite"/>
        </authorList>
    </citation>
    <scope>IDENTIFICATION</scope>
</reference>
<evidence type="ECO:0000256" key="5">
    <source>
        <dbReference type="ARBA" id="ARBA00023136"/>
    </source>
</evidence>
<evidence type="ECO:0000313" key="12">
    <source>
        <dbReference type="WBParaSite" id="TCNE_0000431701-mRNA-1"/>
    </source>
</evidence>
<dbReference type="InterPro" id="IPR017452">
    <property type="entry name" value="GPCR_Rhodpsn_7TM"/>
</dbReference>
<accession>A0A183U747</accession>
<feature type="domain" description="G-protein coupled receptors family 1 profile" evidence="9">
    <location>
        <begin position="27"/>
        <end position="111"/>
    </location>
</feature>